<organism evidence="3 4">
    <name type="scientific">Armillaria ostoyae</name>
    <name type="common">Armillaria root rot fungus</name>
    <dbReference type="NCBI Taxonomy" id="47428"/>
    <lineage>
        <taxon>Eukaryota</taxon>
        <taxon>Fungi</taxon>
        <taxon>Dikarya</taxon>
        <taxon>Basidiomycota</taxon>
        <taxon>Agaricomycotina</taxon>
        <taxon>Agaricomycetes</taxon>
        <taxon>Agaricomycetidae</taxon>
        <taxon>Agaricales</taxon>
        <taxon>Marasmiineae</taxon>
        <taxon>Physalacriaceae</taxon>
        <taxon>Armillaria</taxon>
    </lineage>
</organism>
<proteinExistence type="predicted"/>
<keyword evidence="1" id="KW-0732">Signal</keyword>
<dbReference type="GO" id="GO:0006629">
    <property type="term" value="P:lipid metabolic process"/>
    <property type="evidence" value="ECO:0007669"/>
    <property type="project" value="InterPro"/>
</dbReference>
<evidence type="ECO:0000313" key="4">
    <source>
        <dbReference type="Proteomes" id="UP000219338"/>
    </source>
</evidence>
<feature type="chain" id="PRO_5012876937" description="Fungal lipase-type domain-containing protein" evidence="1">
    <location>
        <begin position="18"/>
        <end position="284"/>
    </location>
</feature>
<keyword evidence="4" id="KW-1185">Reference proteome</keyword>
<dbReference type="Proteomes" id="UP000219338">
    <property type="component" value="Unassembled WGS sequence"/>
</dbReference>
<dbReference type="InterPro" id="IPR029058">
    <property type="entry name" value="AB_hydrolase_fold"/>
</dbReference>
<protein>
    <recommendedName>
        <fullName evidence="2">Fungal lipase-type domain-containing protein</fullName>
    </recommendedName>
</protein>
<dbReference type="Pfam" id="PF01764">
    <property type="entry name" value="Lipase_3"/>
    <property type="match status" value="1"/>
</dbReference>
<reference evidence="4" key="1">
    <citation type="journal article" date="2017" name="Nat. Ecol. Evol.">
        <title>Genome expansion and lineage-specific genetic innovations in the forest pathogenic fungi Armillaria.</title>
        <authorList>
            <person name="Sipos G."/>
            <person name="Prasanna A.N."/>
            <person name="Walter M.C."/>
            <person name="O'Connor E."/>
            <person name="Balint B."/>
            <person name="Krizsan K."/>
            <person name="Kiss B."/>
            <person name="Hess J."/>
            <person name="Varga T."/>
            <person name="Slot J."/>
            <person name="Riley R."/>
            <person name="Boka B."/>
            <person name="Rigling D."/>
            <person name="Barry K."/>
            <person name="Lee J."/>
            <person name="Mihaltcheva S."/>
            <person name="LaButti K."/>
            <person name="Lipzen A."/>
            <person name="Waldron R."/>
            <person name="Moloney N.M."/>
            <person name="Sperisen C."/>
            <person name="Kredics L."/>
            <person name="Vagvoelgyi C."/>
            <person name="Patrignani A."/>
            <person name="Fitzpatrick D."/>
            <person name="Nagy I."/>
            <person name="Doyle S."/>
            <person name="Anderson J.B."/>
            <person name="Grigoriev I.V."/>
            <person name="Gueldener U."/>
            <person name="Muensterkoetter M."/>
            <person name="Nagy L.G."/>
        </authorList>
    </citation>
    <scope>NUCLEOTIDE SEQUENCE [LARGE SCALE GENOMIC DNA]</scope>
    <source>
        <strain evidence="4">C18/9</strain>
    </source>
</reference>
<name>A0A284R5T7_ARMOS</name>
<dbReference type="OMA" id="SSIQPRC"/>
<accession>A0A284R5T7</accession>
<feature type="domain" description="Fungal lipase-type" evidence="2">
    <location>
        <begin position="85"/>
        <end position="222"/>
    </location>
</feature>
<evidence type="ECO:0000259" key="2">
    <source>
        <dbReference type="Pfam" id="PF01764"/>
    </source>
</evidence>
<sequence>MFWSASLLALPLLSASALPSSSIQPRCAVSNDTYDDLVYYLQYASSAYLDECASPNGNTLVRRYDNETTDTQAFLARDDTKGEIVIVLRGSSTVRDLATDGDIPLVDLSIQGVNAPAGTQVHHGFHTAWNSIAGDVITSIQSELASHPNYTLATSGHSLGGALSSLAGLTLQQNFPDVPLKMYTFGQPRTGNPTYAYFVDTQLGSNIFRGVHGSDGVPTMISEDLGYQHHGVEYFQYEDPPSAETTKACTGNEDPTCSASIPSSGINMYHLIYYNITVGTAFCD</sequence>
<dbReference type="Gene3D" id="3.40.50.1820">
    <property type="entry name" value="alpha/beta hydrolase"/>
    <property type="match status" value="1"/>
</dbReference>
<dbReference type="PANTHER" id="PTHR45908">
    <property type="entry name" value="PROTEIN CBG11750-RELATED"/>
    <property type="match status" value="1"/>
</dbReference>
<dbReference type="OrthoDB" id="438440at2759"/>
<evidence type="ECO:0000256" key="1">
    <source>
        <dbReference type="SAM" id="SignalP"/>
    </source>
</evidence>
<feature type="signal peptide" evidence="1">
    <location>
        <begin position="1"/>
        <end position="17"/>
    </location>
</feature>
<dbReference type="EMBL" id="FUEG01000004">
    <property type="protein sequence ID" value="SJL04087.1"/>
    <property type="molecule type" value="Genomic_DNA"/>
</dbReference>
<dbReference type="SUPFAM" id="SSF53474">
    <property type="entry name" value="alpha/beta-Hydrolases"/>
    <property type="match status" value="1"/>
</dbReference>
<evidence type="ECO:0000313" key="3">
    <source>
        <dbReference type="EMBL" id="SJL04087.1"/>
    </source>
</evidence>
<dbReference type="CDD" id="cd00519">
    <property type="entry name" value="Lipase_3"/>
    <property type="match status" value="1"/>
</dbReference>
<gene>
    <name evidence="3" type="ORF">ARMOST_07446</name>
</gene>
<dbReference type="AlphaFoldDB" id="A0A284R5T7"/>
<dbReference type="InterPro" id="IPR002921">
    <property type="entry name" value="Fungal_lipase-type"/>
</dbReference>